<protein>
    <submittedName>
        <fullName evidence="1">Uncharacterized protein</fullName>
    </submittedName>
</protein>
<accession>A0A0A8ZW56</accession>
<dbReference type="EMBL" id="GBRH01254829">
    <property type="protein sequence ID" value="JAD43066.1"/>
    <property type="molecule type" value="Transcribed_RNA"/>
</dbReference>
<name>A0A0A8ZW56_ARUDO</name>
<organism evidence="1">
    <name type="scientific">Arundo donax</name>
    <name type="common">Giant reed</name>
    <name type="synonym">Donax arundinaceus</name>
    <dbReference type="NCBI Taxonomy" id="35708"/>
    <lineage>
        <taxon>Eukaryota</taxon>
        <taxon>Viridiplantae</taxon>
        <taxon>Streptophyta</taxon>
        <taxon>Embryophyta</taxon>
        <taxon>Tracheophyta</taxon>
        <taxon>Spermatophyta</taxon>
        <taxon>Magnoliopsida</taxon>
        <taxon>Liliopsida</taxon>
        <taxon>Poales</taxon>
        <taxon>Poaceae</taxon>
        <taxon>PACMAD clade</taxon>
        <taxon>Arundinoideae</taxon>
        <taxon>Arundineae</taxon>
        <taxon>Arundo</taxon>
    </lineage>
</organism>
<reference evidence="1" key="1">
    <citation type="submission" date="2014-09" db="EMBL/GenBank/DDBJ databases">
        <authorList>
            <person name="Magalhaes I.L.F."/>
            <person name="Oliveira U."/>
            <person name="Santos F.R."/>
            <person name="Vidigal T.H.D.A."/>
            <person name="Brescovit A.D."/>
            <person name="Santos A.J."/>
        </authorList>
    </citation>
    <scope>NUCLEOTIDE SEQUENCE</scope>
    <source>
        <tissue evidence="1">Shoot tissue taken approximately 20 cm above the soil surface</tissue>
    </source>
</reference>
<reference evidence="1" key="2">
    <citation type="journal article" date="2015" name="Data Brief">
        <title>Shoot transcriptome of the giant reed, Arundo donax.</title>
        <authorList>
            <person name="Barrero R.A."/>
            <person name="Guerrero F.D."/>
            <person name="Moolhuijzen P."/>
            <person name="Goolsby J.A."/>
            <person name="Tidwell J."/>
            <person name="Bellgard S.E."/>
            <person name="Bellgard M.I."/>
        </authorList>
    </citation>
    <scope>NUCLEOTIDE SEQUENCE</scope>
    <source>
        <tissue evidence="1">Shoot tissue taken approximately 20 cm above the soil surface</tissue>
    </source>
</reference>
<proteinExistence type="predicted"/>
<sequence length="40" mass="4866">MYLKKKMTTGRRRPLGFVLRVPDHLGRYSHDLRIPKFKPR</sequence>
<dbReference type="AlphaFoldDB" id="A0A0A8ZW56"/>
<evidence type="ECO:0000313" key="1">
    <source>
        <dbReference type="EMBL" id="JAD43066.1"/>
    </source>
</evidence>